<organism evidence="3 4">
    <name type="scientific">Roseibacillus persicicus</name>
    <dbReference type="NCBI Taxonomy" id="454148"/>
    <lineage>
        <taxon>Bacteria</taxon>
        <taxon>Pseudomonadati</taxon>
        <taxon>Verrucomicrobiota</taxon>
        <taxon>Verrucomicrobiia</taxon>
        <taxon>Verrucomicrobiales</taxon>
        <taxon>Verrucomicrobiaceae</taxon>
        <taxon>Roseibacillus</taxon>
    </lineage>
</organism>
<sequence length="105" mass="12046">MAEVDCYLCPECGAEVPVGSKGCQACGPRKVAKRMGRKKRKQAQKKRSWEQDSAYDGLDLPDEDFDYEDYVAREFGGKPHRRVGIAWYWWLTALLLLMLLALTLF</sequence>
<keyword evidence="2" id="KW-0812">Transmembrane</keyword>
<evidence type="ECO:0000256" key="2">
    <source>
        <dbReference type="SAM" id="Phobius"/>
    </source>
</evidence>
<proteinExistence type="predicted"/>
<evidence type="ECO:0000313" key="4">
    <source>
        <dbReference type="Proteomes" id="UP000644507"/>
    </source>
</evidence>
<protein>
    <recommendedName>
        <fullName evidence="5">Zinc ribbon domain-containing protein</fullName>
    </recommendedName>
</protein>
<keyword evidence="4" id="KW-1185">Reference proteome</keyword>
<evidence type="ECO:0000256" key="1">
    <source>
        <dbReference type="SAM" id="MobiDB-lite"/>
    </source>
</evidence>
<comment type="caution">
    <text evidence="3">The sequence shown here is derived from an EMBL/GenBank/DDBJ whole genome shotgun (WGS) entry which is preliminary data.</text>
</comment>
<feature type="region of interest" description="Disordered" evidence="1">
    <location>
        <begin position="36"/>
        <end position="62"/>
    </location>
</feature>
<dbReference type="RefSeq" id="WP_189568971.1">
    <property type="nucleotide sequence ID" value="NZ_BMXI01000005.1"/>
</dbReference>
<evidence type="ECO:0000313" key="3">
    <source>
        <dbReference type="EMBL" id="GHC49536.1"/>
    </source>
</evidence>
<name>A0A918TKX1_9BACT</name>
<keyword evidence="2" id="KW-0472">Membrane</keyword>
<keyword evidence="2" id="KW-1133">Transmembrane helix</keyword>
<gene>
    <name evidence="3" type="ORF">GCM10007100_14370</name>
</gene>
<evidence type="ECO:0008006" key="5">
    <source>
        <dbReference type="Google" id="ProtNLM"/>
    </source>
</evidence>
<feature type="transmembrane region" description="Helical" evidence="2">
    <location>
        <begin position="85"/>
        <end position="104"/>
    </location>
</feature>
<dbReference type="AlphaFoldDB" id="A0A918TKX1"/>
<dbReference type="Proteomes" id="UP000644507">
    <property type="component" value="Unassembled WGS sequence"/>
</dbReference>
<accession>A0A918TKX1</accession>
<reference evidence="3" key="2">
    <citation type="submission" date="2020-09" db="EMBL/GenBank/DDBJ databases">
        <authorList>
            <person name="Sun Q."/>
            <person name="Kim S."/>
        </authorList>
    </citation>
    <scope>NUCLEOTIDE SEQUENCE</scope>
    <source>
        <strain evidence="3">KCTC 12988</strain>
    </source>
</reference>
<dbReference type="EMBL" id="BMXI01000005">
    <property type="protein sequence ID" value="GHC49536.1"/>
    <property type="molecule type" value="Genomic_DNA"/>
</dbReference>
<feature type="compositionally biased region" description="Basic residues" evidence="1">
    <location>
        <begin position="36"/>
        <end position="46"/>
    </location>
</feature>
<reference evidence="3" key="1">
    <citation type="journal article" date="2014" name="Int. J. Syst. Evol. Microbiol.">
        <title>Complete genome sequence of Corynebacterium casei LMG S-19264T (=DSM 44701T), isolated from a smear-ripened cheese.</title>
        <authorList>
            <consortium name="US DOE Joint Genome Institute (JGI-PGF)"/>
            <person name="Walter F."/>
            <person name="Albersmeier A."/>
            <person name="Kalinowski J."/>
            <person name="Ruckert C."/>
        </authorList>
    </citation>
    <scope>NUCLEOTIDE SEQUENCE</scope>
    <source>
        <strain evidence="3">KCTC 12988</strain>
    </source>
</reference>